<evidence type="ECO:0000256" key="5">
    <source>
        <dbReference type="PROSITE-ProRule" id="PRU00339"/>
    </source>
</evidence>
<dbReference type="Pfam" id="PF14559">
    <property type="entry name" value="TPR_19"/>
    <property type="match status" value="1"/>
</dbReference>
<evidence type="ECO:0000256" key="2">
    <source>
        <dbReference type="ARBA" id="ARBA00022692"/>
    </source>
</evidence>
<evidence type="ECO:0000256" key="3">
    <source>
        <dbReference type="ARBA" id="ARBA00022989"/>
    </source>
</evidence>
<dbReference type="Gene3D" id="1.25.40.10">
    <property type="entry name" value="Tetratricopeptide repeat domain"/>
    <property type="match status" value="1"/>
</dbReference>
<dbReference type="GO" id="GO:0016020">
    <property type="term" value="C:membrane"/>
    <property type="evidence" value="ECO:0007669"/>
    <property type="project" value="UniProtKB-SubCell"/>
</dbReference>
<feature type="transmembrane region" description="Helical" evidence="6">
    <location>
        <begin position="436"/>
        <end position="457"/>
    </location>
</feature>
<evidence type="ECO:0000256" key="6">
    <source>
        <dbReference type="SAM" id="Phobius"/>
    </source>
</evidence>
<feature type="transmembrane region" description="Helical" evidence="6">
    <location>
        <begin position="380"/>
        <end position="400"/>
    </location>
</feature>
<feature type="transmembrane region" description="Helical" evidence="6">
    <location>
        <begin position="134"/>
        <end position="151"/>
    </location>
</feature>
<evidence type="ECO:0000313" key="9">
    <source>
        <dbReference type="Proteomes" id="UP000178817"/>
    </source>
</evidence>
<sequence>MSPNTLRILWNSARWLLLLVAITPLLYIGGVYYPFVVPKVLYFRTLIELVVVLLVSYVVYTREGLNLAIFKKKITWVPLVFLGFSYLSALFGLDFYHSFWSIFERMDGLVTLTHLIAYFYAVLLVFNKEDWHKFFVINGVVAVLVGLYAVLQHYGFSWFQDTTDVRVRGTIGNAAFLASYLGIMFFLALYLAREARTVLMRRMWWCGAGLSLLVILLTQTRGAIVAGAVSLVVFLIWWALTTSEKKYKRYAIVGLLLVALLGIFGYAYRTSLRSSSIPVVARIASISLNDPTTKSRLFIWENSLSAFTEHPILGYGMENFEYVYNSFYDPQVVAEEWFDRSHNVYIDQLIHNGAIGFVLYLAILLYALYVAWEYVLRDKYVGFIFFFLLLTYALQNFFVFDALSSAFLFWAIFAFLIFLTREVSPSPALGDRAKGGAWRAAIVVIGVGGMCAAWYFVNYLPLRANMALGEGYKYQIADVKKSLASFEKGLSYHTFADMEYGYQTYSTYINKLEYRTNLKNEEMVKSYEAASVLFKNLIEKYPWNVRLYIYWGHIVESRPEGISYDEKEFETLMKKATELSPKRSTAYYIWSNIYLAKLKDARTNAQKQELYSKGLEVLKLYATRAPNSADAQFVVADVAQKAGRLTEAQEFFEKGASVYTSSLTSARRAAGYLLRINDYARAERYLEDIARVDGGNPNVWFDLAKVYYLNEKFDEAVQALNKVNAINPELLKKEPALVNQILNSVR</sequence>
<name>A0A1G2SD93_9BACT</name>
<evidence type="ECO:0000259" key="7">
    <source>
        <dbReference type="Pfam" id="PF04932"/>
    </source>
</evidence>
<evidence type="ECO:0000313" key="8">
    <source>
        <dbReference type="EMBL" id="OHA82672.1"/>
    </source>
</evidence>
<dbReference type="Pfam" id="PF04932">
    <property type="entry name" value="Wzy_C"/>
    <property type="match status" value="1"/>
</dbReference>
<dbReference type="SMART" id="SM00028">
    <property type="entry name" value="TPR"/>
    <property type="match status" value="2"/>
</dbReference>
<gene>
    <name evidence="8" type="ORF">A3B07_01950</name>
</gene>
<feature type="transmembrane region" description="Helical" evidence="6">
    <location>
        <begin position="406"/>
        <end position="424"/>
    </location>
</feature>
<dbReference type="InterPro" id="IPR019734">
    <property type="entry name" value="TPR_rpt"/>
</dbReference>
<organism evidence="8 9">
    <name type="scientific">Candidatus Yonathbacteria bacterium RIFCSPLOWO2_01_FULL_43_27</name>
    <dbReference type="NCBI Taxonomy" id="1802726"/>
    <lineage>
        <taxon>Bacteria</taxon>
        <taxon>Candidatus Yonathiibacteriota</taxon>
    </lineage>
</organism>
<comment type="caution">
    <text evidence="8">The sequence shown here is derived from an EMBL/GenBank/DDBJ whole genome shotgun (WGS) entry which is preliminary data.</text>
</comment>
<dbReference type="EMBL" id="MHUV01000005">
    <property type="protein sequence ID" value="OHA82672.1"/>
    <property type="molecule type" value="Genomic_DNA"/>
</dbReference>
<keyword evidence="4 6" id="KW-0472">Membrane</keyword>
<feature type="domain" description="O-antigen ligase-related" evidence="7">
    <location>
        <begin position="208"/>
        <end position="361"/>
    </location>
</feature>
<feature type="transmembrane region" description="Helical" evidence="6">
    <location>
        <begin position="171"/>
        <end position="192"/>
    </location>
</feature>
<dbReference type="PANTHER" id="PTHR37422:SF13">
    <property type="entry name" value="LIPOPOLYSACCHARIDE BIOSYNTHESIS PROTEIN PA4999-RELATED"/>
    <property type="match status" value="1"/>
</dbReference>
<dbReference type="AlphaFoldDB" id="A0A1G2SD93"/>
<dbReference type="InterPro" id="IPR051533">
    <property type="entry name" value="WaaL-like"/>
</dbReference>
<keyword evidence="3 6" id="KW-1133">Transmembrane helix</keyword>
<dbReference type="PANTHER" id="PTHR37422">
    <property type="entry name" value="TEICHURONIC ACID BIOSYNTHESIS PROTEIN TUAE"/>
    <property type="match status" value="1"/>
</dbReference>
<feature type="repeat" description="TPR" evidence="5">
    <location>
        <begin position="697"/>
        <end position="730"/>
    </location>
</feature>
<feature type="transmembrane region" description="Helical" evidence="6">
    <location>
        <begin position="74"/>
        <end position="96"/>
    </location>
</feature>
<accession>A0A1G2SD93</accession>
<dbReference type="PROSITE" id="PS50005">
    <property type="entry name" value="TPR"/>
    <property type="match status" value="1"/>
</dbReference>
<evidence type="ECO:0000256" key="4">
    <source>
        <dbReference type="ARBA" id="ARBA00023136"/>
    </source>
</evidence>
<feature type="transmembrane region" description="Helical" evidence="6">
    <location>
        <begin position="108"/>
        <end position="127"/>
    </location>
</feature>
<dbReference type="STRING" id="1802726.A3B07_01950"/>
<dbReference type="Proteomes" id="UP000178817">
    <property type="component" value="Unassembled WGS sequence"/>
</dbReference>
<proteinExistence type="predicted"/>
<feature type="transmembrane region" description="Helical" evidence="6">
    <location>
        <begin position="12"/>
        <end position="35"/>
    </location>
</feature>
<dbReference type="InterPro" id="IPR007016">
    <property type="entry name" value="O-antigen_ligase-rel_domated"/>
</dbReference>
<dbReference type="InterPro" id="IPR011990">
    <property type="entry name" value="TPR-like_helical_dom_sf"/>
</dbReference>
<protein>
    <recommendedName>
        <fullName evidence="7">O-antigen ligase-related domain-containing protein</fullName>
    </recommendedName>
</protein>
<feature type="transmembrane region" description="Helical" evidence="6">
    <location>
        <begin position="223"/>
        <end position="241"/>
    </location>
</feature>
<dbReference type="SUPFAM" id="SSF48452">
    <property type="entry name" value="TPR-like"/>
    <property type="match status" value="2"/>
</dbReference>
<comment type="subcellular location">
    <subcellularLocation>
        <location evidence="1">Membrane</location>
        <topology evidence="1">Multi-pass membrane protein</topology>
    </subcellularLocation>
</comment>
<evidence type="ECO:0000256" key="1">
    <source>
        <dbReference type="ARBA" id="ARBA00004141"/>
    </source>
</evidence>
<keyword evidence="2 6" id="KW-0812">Transmembrane</keyword>
<feature type="transmembrane region" description="Helical" evidence="6">
    <location>
        <begin position="349"/>
        <end position="368"/>
    </location>
</feature>
<feature type="transmembrane region" description="Helical" evidence="6">
    <location>
        <begin position="250"/>
        <end position="268"/>
    </location>
</feature>
<feature type="transmembrane region" description="Helical" evidence="6">
    <location>
        <begin position="41"/>
        <end position="62"/>
    </location>
</feature>
<reference evidence="8 9" key="1">
    <citation type="journal article" date="2016" name="Nat. Commun.">
        <title>Thousands of microbial genomes shed light on interconnected biogeochemical processes in an aquifer system.</title>
        <authorList>
            <person name="Anantharaman K."/>
            <person name="Brown C.T."/>
            <person name="Hug L.A."/>
            <person name="Sharon I."/>
            <person name="Castelle C.J."/>
            <person name="Probst A.J."/>
            <person name="Thomas B.C."/>
            <person name="Singh A."/>
            <person name="Wilkins M.J."/>
            <person name="Karaoz U."/>
            <person name="Brodie E.L."/>
            <person name="Williams K.H."/>
            <person name="Hubbard S.S."/>
            <person name="Banfield J.F."/>
        </authorList>
    </citation>
    <scope>NUCLEOTIDE SEQUENCE [LARGE SCALE GENOMIC DNA]</scope>
</reference>
<keyword evidence="5" id="KW-0802">TPR repeat</keyword>